<dbReference type="VEuPathDB" id="PlasmoDB:PVPAM_000018400"/>
<protein>
    <submittedName>
        <fullName evidence="1">(malaria parasite P. vivax) hypothetical protein</fullName>
    </submittedName>
</protein>
<sequence length="343" mass="39666">MFPFIQSLIFSFSNELNSQNFYNQLNGLTGFSAYFKNCESLSSFPNGTNVKKICARLLKYLESNTIPRNTDKYDVCILLNFWVYKKLFDTFHSKDISYVYQAFGKLQPIWNGFVDDKIKKSEHKKCRPISDLVLYGDWKERKELYEYYVDYSPIKLSLGYYTQRCNEFHQYIESKKTLYEHFKKRCPSDDTKECPNFYEQCLQYDPVKVLPELNCHQDIIKEREAAARSVQQRENTYSDSETEFSVTPVDMVPVGASHNLSGKSQTVENAGHILLGVVATSMTSGALYRFTPLGRMLRSGLGWKNNNMSNINGGDIRLYDYTSESFNPYSGGGEEHYIGYHPA</sequence>
<dbReference type="Pfam" id="PF05795">
    <property type="entry name" value="Plasmodium_Vir"/>
    <property type="match status" value="1"/>
</dbReference>
<gene>
    <name evidence="1" type="ORF">PVW1_040032300</name>
</gene>
<dbReference type="EMBL" id="CAJZCX010000013">
    <property type="protein sequence ID" value="CAG9482888.1"/>
    <property type="molecule type" value="Genomic_DNA"/>
</dbReference>
<dbReference type="Proteomes" id="UP000779233">
    <property type="component" value="Unassembled WGS sequence"/>
</dbReference>
<comment type="caution">
    <text evidence="1">The sequence shown here is derived from an EMBL/GenBank/DDBJ whole genome shotgun (WGS) entry which is preliminary data.</text>
</comment>
<dbReference type="AlphaFoldDB" id="A0A8S4HI18"/>
<evidence type="ECO:0000313" key="2">
    <source>
        <dbReference type="Proteomes" id="UP000779233"/>
    </source>
</evidence>
<accession>A0A8S4HI18</accession>
<evidence type="ECO:0000313" key="1">
    <source>
        <dbReference type="EMBL" id="CAG9482888.1"/>
    </source>
</evidence>
<reference evidence="1" key="1">
    <citation type="submission" date="2021-09" db="EMBL/GenBank/DDBJ databases">
        <authorList>
            <consortium name="Pathogen Informatics"/>
        </authorList>
    </citation>
    <scope>NUCLEOTIDE SEQUENCE</scope>
    <source>
        <strain evidence="1">PvW1</strain>
    </source>
</reference>
<dbReference type="InterPro" id="IPR008780">
    <property type="entry name" value="Plasmodium_Vir"/>
</dbReference>
<organism evidence="1 2">
    <name type="scientific">Plasmodium vivax</name>
    <name type="common">malaria parasite P. vivax</name>
    <dbReference type="NCBI Taxonomy" id="5855"/>
    <lineage>
        <taxon>Eukaryota</taxon>
        <taxon>Sar</taxon>
        <taxon>Alveolata</taxon>
        <taxon>Apicomplexa</taxon>
        <taxon>Aconoidasida</taxon>
        <taxon>Haemosporida</taxon>
        <taxon>Plasmodiidae</taxon>
        <taxon>Plasmodium</taxon>
        <taxon>Plasmodium (Plasmodium)</taxon>
    </lineage>
</organism>
<proteinExistence type="predicted"/>
<name>A0A8S4HI18_PLAVI</name>